<keyword evidence="3" id="KW-0238">DNA-binding</keyword>
<dbReference type="InterPro" id="IPR036388">
    <property type="entry name" value="WH-like_DNA-bd_sf"/>
</dbReference>
<dbReference type="Gene3D" id="3.40.190.290">
    <property type="match status" value="1"/>
</dbReference>
<dbReference type="InterPro" id="IPR000847">
    <property type="entry name" value="LysR_HTH_N"/>
</dbReference>
<dbReference type="CDD" id="cd05466">
    <property type="entry name" value="PBP2_LTTR_substrate"/>
    <property type="match status" value="1"/>
</dbReference>
<dbReference type="Pfam" id="PF03466">
    <property type="entry name" value="LysR_substrate"/>
    <property type="match status" value="1"/>
</dbReference>
<dbReference type="RefSeq" id="WP_129120719.1">
    <property type="nucleotide sequence ID" value="NZ_PEIB01000001.1"/>
</dbReference>
<reference evidence="6 7" key="1">
    <citation type="submission" date="2017-10" db="EMBL/GenBank/DDBJ databases">
        <title>Nyctiphanis sp. nov., isolated from the stomach of the euphausiid Nyctiphanes simplex (Hansen, 1911) in the Gulf of California.</title>
        <authorList>
            <person name="Gomez-Gil B."/>
            <person name="Aguilar-Mendez M."/>
            <person name="Lopez-Cortes A."/>
            <person name="Gomez-Gutierrez J."/>
            <person name="Roque A."/>
            <person name="Lang E."/>
            <person name="Gonzalez-Castillo A."/>
        </authorList>
    </citation>
    <scope>NUCLEOTIDE SEQUENCE [LARGE SCALE GENOMIC DNA]</scope>
    <source>
        <strain evidence="6 7">CAIM 600</strain>
    </source>
</reference>
<dbReference type="PANTHER" id="PTHR30126">
    <property type="entry name" value="HTH-TYPE TRANSCRIPTIONAL REGULATOR"/>
    <property type="match status" value="1"/>
</dbReference>
<dbReference type="GO" id="GO:0003700">
    <property type="term" value="F:DNA-binding transcription factor activity"/>
    <property type="evidence" value="ECO:0007669"/>
    <property type="project" value="InterPro"/>
</dbReference>
<gene>
    <name evidence="6" type="ORF">CS022_01035</name>
</gene>
<evidence type="ECO:0000256" key="2">
    <source>
        <dbReference type="ARBA" id="ARBA00023015"/>
    </source>
</evidence>
<name>A0A4Q0Z0A1_9GAMM</name>
<sequence>MKLAGTDLRLLKVFDAVVRHHGFAAAQAELNVSQSTISNHISVLEERLGATLCQRGRGGFSLTEKGKIVFAATERLFGAMAEFDVDVTAIKGKLVGELKIGVVDCLVSDPENTLSAAISRFKTRPNDVLMTVKQLSPQELQEHVLAGEFDIGIGSFPHKIDGLSYEPLYQEQHGLFCGSTHPLFDLSDESVSLDELQHQEFVGRHYWRDSLHHSFGFNRITASVYQIEPQLMLILSGKYIGFLPLHYASSWVDAGHLRQLFGRRIGYSCSFDLIIKKGFQKTSLVETFLEDMRASQQS</sequence>
<dbReference type="GO" id="GO:0000976">
    <property type="term" value="F:transcription cis-regulatory region binding"/>
    <property type="evidence" value="ECO:0007669"/>
    <property type="project" value="TreeGrafter"/>
</dbReference>
<comment type="caution">
    <text evidence="6">The sequence shown here is derived from an EMBL/GenBank/DDBJ whole genome shotgun (WGS) entry which is preliminary data.</text>
</comment>
<accession>A0A4Q0Z0A1</accession>
<keyword evidence="4" id="KW-0804">Transcription</keyword>
<keyword evidence="7" id="KW-1185">Reference proteome</keyword>
<comment type="similarity">
    <text evidence="1">Belongs to the LysR transcriptional regulatory family.</text>
</comment>
<dbReference type="PANTHER" id="PTHR30126:SF98">
    <property type="entry name" value="HTH-TYPE TRANSCRIPTIONAL ACTIVATOR BAUR"/>
    <property type="match status" value="1"/>
</dbReference>
<evidence type="ECO:0000256" key="4">
    <source>
        <dbReference type="ARBA" id="ARBA00023163"/>
    </source>
</evidence>
<dbReference type="InterPro" id="IPR036390">
    <property type="entry name" value="WH_DNA-bd_sf"/>
</dbReference>
<dbReference type="SUPFAM" id="SSF46785">
    <property type="entry name" value="Winged helix' DNA-binding domain"/>
    <property type="match status" value="1"/>
</dbReference>
<evidence type="ECO:0000313" key="7">
    <source>
        <dbReference type="Proteomes" id="UP000290287"/>
    </source>
</evidence>
<dbReference type="Gene3D" id="1.10.10.10">
    <property type="entry name" value="Winged helix-like DNA-binding domain superfamily/Winged helix DNA-binding domain"/>
    <property type="match status" value="1"/>
</dbReference>
<keyword evidence="2" id="KW-0805">Transcription regulation</keyword>
<protein>
    <submittedName>
        <fullName evidence="6">LysR family transcriptional regulator</fullName>
    </submittedName>
</protein>
<dbReference type="EMBL" id="PEIB01000001">
    <property type="protein sequence ID" value="RXJ74831.1"/>
    <property type="molecule type" value="Genomic_DNA"/>
</dbReference>
<proteinExistence type="inferred from homology"/>
<feature type="domain" description="HTH lysR-type" evidence="5">
    <location>
        <begin position="6"/>
        <end position="63"/>
    </location>
</feature>
<evidence type="ECO:0000256" key="1">
    <source>
        <dbReference type="ARBA" id="ARBA00009437"/>
    </source>
</evidence>
<evidence type="ECO:0000259" key="5">
    <source>
        <dbReference type="PROSITE" id="PS50931"/>
    </source>
</evidence>
<dbReference type="AlphaFoldDB" id="A0A4Q0Z0A1"/>
<evidence type="ECO:0000256" key="3">
    <source>
        <dbReference type="ARBA" id="ARBA00023125"/>
    </source>
</evidence>
<dbReference type="PRINTS" id="PR00039">
    <property type="entry name" value="HTHLYSR"/>
</dbReference>
<organism evidence="6 7">
    <name type="scientific">Veronia nyctiphanis</name>
    <dbReference type="NCBI Taxonomy" id="1278244"/>
    <lineage>
        <taxon>Bacteria</taxon>
        <taxon>Pseudomonadati</taxon>
        <taxon>Pseudomonadota</taxon>
        <taxon>Gammaproteobacteria</taxon>
        <taxon>Vibrionales</taxon>
        <taxon>Vibrionaceae</taxon>
        <taxon>Veronia</taxon>
    </lineage>
</organism>
<dbReference type="PROSITE" id="PS50931">
    <property type="entry name" value="HTH_LYSR"/>
    <property type="match status" value="1"/>
</dbReference>
<dbReference type="Proteomes" id="UP000290287">
    <property type="component" value="Unassembled WGS sequence"/>
</dbReference>
<dbReference type="Pfam" id="PF00126">
    <property type="entry name" value="HTH_1"/>
    <property type="match status" value="1"/>
</dbReference>
<dbReference type="OrthoDB" id="8587655at2"/>
<dbReference type="SUPFAM" id="SSF53850">
    <property type="entry name" value="Periplasmic binding protein-like II"/>
    <property type="match status" value="1"/>
</dbReference>
<dbReference type="InterPro" id="IPR005119">
    <property type="entry name" value="LysR_subst-bd"/>
</dbReference>
<evidence type="ECO:0000313" key="6">
    <source>
        <dbReference type="EMBL" id="RXJ74831.1"/>
    </source>
</evidence>